<feature type="transmembrane region" description="Helical" evidence="6">
    <location>
        <begin position="226"/>
        <end position="251"/>
    </location>
</feature>
<sequence length="494" mass="54214">MIRKLSGLLFQNRTLRQTIMKNFFWLSFGQIASRLIRAFIIVYSARVLGAAEYGIFSYALGLSGFFTVFADIGITSILTREVARRPEEGKKYFATAFWIKIALLSITSLLVLFAAPFFSRVESATPLLPFVALLMFFDNLREFSFSYFRAKERMQIEAMVLIGMNVAITVIGFIVISGIPTARALTAAYVGSAGIGMLATVLILRREYAGAIKNFAKTLVRPLIKSALPVALIALFGSFMLNIDTVMLGWWRTEAEIGFYSAAQKIVQVLYTIPAIFAIGVFPAISRFVGEKNREKVRALHEKTMGMVLMIAVPLAVGGITLAKPIIQFLYGAEYIPAVPVFQILIATVLFIFPGTLLGNFILAHDKQAGIAKYTAISSCLNIILNSLLIPRFGIVGAAVATIVVQGFYNSSFLRLARKINPSNISQFMPRIIIASAALGCVGSLLSFLGIHVLISIAVAGIVYFGLLFAMKESLLKNLADVLFKKFRGTVQNQ</sequence>
<name>A0A0G1R1A0_9BACT</name>
<feature type="transmembrane region" description="Helical" evidence="6">
    <location>
        <begin position="306"/>
        <end position="327"/>
    </location>
</feature>
<dbReference type="EMBL" id="LCLJ01000019">
    <property type="protein sequence ID" value="KKU14655.1"/>
    <property type="molecule type" value="Genomic_DNA"/>
</dbReference>
<feature type="transmembrane region" description="Helical" evidence="6">
    <location>
        <begin position="23"/>
        <end position="43"/>
    </location>
</feature>
<evidence type="ECO:0000256" key="5">
    <source>
        <dbReference type="ARBA" id="ARBA00023136"/>
    </source>
</evidence>
<gene>
    <name evidence="7" type="ORF">UX22_C0019G0010</name>
</gene>
<keyword evidence="4 6" id="KW-1133">Transmembrane helix</keyword>
<feature type="transmembrane region" description="Helical" evidence="6">
    <location>
        <begin position="55"/>
        <end position="77"/>
    </location>
</feature>
<dbReference type="PANTHER" id="PTHR30250:SF11">
    <property type="entry name" value="O-ANTIGEN TRANSPORTER-RELATED"/>
    <property type="match status" value="1"/>
</dbReference>
<feature type="transmembrane region" description="Helical" evidence="6">
    <location>
        <begin position="124"/>
        <end position="140"/>
    </location>
</feature>
<comment type="subcellular location">
    <subcellularLocation>
        <location evidence="1">Cell membrane</location>
        <topology evidence="1">Multi-pass membrane protein</topology>
    </subcellularLocation>
</comment>
<feature type="transmembrane region" description="Helical" evidence="6">
    <location>
        <begin position="97"/>
        <end position="118"/>
    </location>
</feature>
<dbReference type="InterPro" id="IPR050833">
    <property type="entry name" value="Poly_Biosynth_Transport"/>
</dbReference>
<evidence type="ECO:0000256" key="6">
    <source>
        <dbReference type="SAM" id="Phobius"/>
    </source>
</evidence>
<dbReference type="PANTHER" id="PTHR30250">
    <property type="entry name" value="PST FAMILY PREDICTED COLANIC ACID TRANSPORTER"/>
    <property type="match status" value="1"/>
</dbReference>
<accession>A0A0G1R1A0</accession>
<feature type="transmembrane region" description="Helical" evidence="6">
    <location>
        <begin position="451"/>
        <end position="470"/>
    </location>
</feature>
<dbReference type="InterPro" id="IPR002797">
    <property type="entry name" value="Polysacc_synth"/>
</dbReference>
<dbReference type="CDD" id="cd13128">
    <property type="entry name" value="MATE_Wzx_like"/>
    <property type="match status" value="1"/>
</dbReference>
<evidence type="ECO:0000256" key="4">
    <source>
        <dbReference type="ARBA" id="ARBA00022989"/>
    </source>
</evidence>
<keyword evidence="5 6" id="KW-0472">Membrane</keyword>
<evidence type="ECO:0000313" key="8">
    <source>
        <dbReference type="Proteomes" id="UP000034727"/>
    </source>
</evidence>
<protein>
    <submittedName>
        <fullName evidence="7">Polysaccharide biosynthesis protein</fullName>
    </submittedName>
</protein>
<evidence type="ECO:0000256" key="2">
    <source>
        <dbReference type="ARBA" id="ARBA00022475"/>
    </source>
</evidence>
<feature type="transmembrane region" description="Helical" evidence="6">
    <location>
        <begin position="160"/>
        <end position="179"/>
    </location>
</feature>
<dbReference type="GO" id="GO:0005886">
    <property type="term" value="C:plasma membrane"/>
    <property type="evidence" value="ECO:0007669"/>
    <property type="project" value="UniProtKB-SubCell"/>
</dbReference>
<organism evidence="7 8">
    <name type="scientific">Candidatus Jorgensenbacteria bacterium GW2011_GWA2_45_9</name>
    <dbReference type="NCBI Taxonomy" id="1618663"/>
    <lineage>
        <taxon>Bacteria</taxon>
        <taxon>Candidatus Joergenseniibacteriota</taxon>
    </lineage>
</organism>
<dbReference type="Pfam" id="PF01943">
    <property type="entry name" value="Polysacc_synt"/>
    <property type="match status" value="1"/>
</dbReference>
<keyword evidence="2" id="KW-1003">Cell membrane</keyword>
<proteinExistence type="predicted"/>
<dbReference type="Proteomes" id="UP000034727">
    <property type="component" value="Unassembled WGS sequence"/>
</dbReference>
<keyword evidence="3 6" id="KW-0812">Transmembrane</keyword>
<dbReference type="AlphaFoldDB" id="A0A0G1R1A0"/>
<reference evidence="7 8" key="1">
    <citation type="journal article" date="2015" name="Nature">
        <title>rRNA introns, odd ribosomes, and small enigmatic genomes across a large radiation of phyla.</title>
        <authorList>
            <person name="Brown C.T."/>
            <person name="Hug L.A."/>
            <person name="Thomas B.C."/>
            <person name="Sharon I."/>
            <person name="Castelle C.J."/>
            <person name="Singh A."/>
            <person name="Wilkins M.J."/>
            <person name="Williams K.H."/>
            <person name="Banfield J.F."/>
        </authorList>
    </citation>
    <scope>NUCLEOTIDE SEQUENCE [LARGE SCALE GENOMIC DNA]</scope>
</reference>
<feature type="transmembrane region" description="Helical" evidence="6">
    <location>
        <begin position="339"/>
        <end position="364"/>
    </location>
</feature>
<comment type="caution">
    <text evidence="7">The sequence shown here is derived from an EMBL/GenBank/DDBJ whole genome shotgun (WGS) entry which is preliminary data.</text>
</comment>
<evidence type="ECO:0000313" key="7">
    <source>
        <dbReference type="EMBL" id="KKU14655.1"/>
    </source>
</evidence>
<feature type="transmembrane region" description="Helical" evidence="6">
    <location>
        <begin position="185"/>
        <end position="205"/>
    </location>
</feature>
<feature type="transmembrane region" description="Helical" evidence="6">
    <location>
        <begin position="266"/>
        <end position="285"/>
    </location>
</feature>
<evidence type="ECO:0000256" key="1">
    <source>
        <dbReference type="ARBA" id="ARBA00004651"/>
    </source>
</evidence>
<evidence type="ECO:0000256" key="3">
    <source>
        <dbReference type="ARBA" id="ARBA00022692"/>
    </source>
</evidence>